<dbReference type="CDD" id="cd04030">
    <property type="entry name" value="C2C_KIAA1228"/>
    <property type="match status" value="1"/>
</dbReference>
<dbReference type="InterPro" id="IPR039010">
    <property type="entry name" value="Synaptotagmin_SMP"/>
</dbReference>
<organism evidence="19 20">
    <name type="scientific">Vespula pensylvanica</name>
    <name type="common">Western yellow jacket</name>
    <name type="synonym">Wasp</name>
    <dbReference type="NCBI Taxonomy" id="30213"/>
    <lineage>
        <taxon>Eukaryota</taxon>
        <taxon>Metazoa</taxon>
        <taxon>Ecdysozoa</taxon>
        <taxon>Arthropoda</taxon>
        <taxon>Hexapoda</taxon>
        <taxon>Insecta</taxon>
        <taxon>Pterygota</taxon>
        <taxon>Neoptera</taxon>
        <taxon>Endopterygota</taxon>
        <taxon>Hymenoptera</taxon>
        <taxon>Apocrita</taxon>
        <taxon>Aculeata</taxon>
        <taxon>Vespoidea</taxon>
        <taxon>Vespidae</taxon>
        <taxon>Vespinae</taxon>
        <taxon>Vespula</taxon>
    </lineage>
</organism>
<keyword evidence="4" id="KW-0813">Transport</keyword>
<evidence type="ECO:0000256" key="1">
    <source>
        <dbReference type="ARBA" id="ARBA00004202"/>
    </source>
</evidence>
<name>A0A834NSN6_VESPE</name>
<evidence type="ECO:0000256" key="15">
    <source>
        <dbReference type="SAM" id="MobiDB-lite"/>
    </source>
</evidence>
<dbReference type="PANTHER" id="PTHR45761:SF1">
    <property type="entry name" value="EXTENDED SYNAPTOTAGMIN-LIKE PROTEIN 2, ISOFORM C"/>
    <property type="match status" value="1"/>
</dbReference>
<keyword evidence="6 16" id="KW-0812">Transmembrane</keyword>
<evidence type="ECO:0000256" key="9">
    <source>
        <dbReference type="ARBA" id="ARBA00022824"/>
    </source>
</evidence>
<comment type="caution">
    <text evidence="19">The sequence shown here is derived from an EMBL/GenBank/DDBJ whole genome shotgun (WGS) entry which is preliminary data.</text>
</comment>
<comment type="subcellular location">
    <subcellularLocation>
        <location evidence="1">Cell membrane</location>
        <topology evidence="1">Peripheral membrane protein</topology>
    </subcellularLocation>
    <subcellularLocation>
        <location evidence="2">Endoplasmic reticulum membrane</location>
        <topology evidence="2">Multi-pass membrane protein</topology>
    </subcellularLocation>
</comment>
<evidence type="ECO:0000256" key="7">
    <source>
        <dbReference type="ARBA" id="ARBA00022723"/>
    </source>
</evidence>
<evidence type="ECO:0000256" key="3">
    <source>
        <dbReference type="ARBA" id="ARBA00005867"/>
    </source>
</evidence>
<reference evidence="19" key="1">
    <citation type="journal article" date="2020" name="G3 (Bethesda)">
        <title>High-Quality Assemblies for Three Invasive Social Wasps from the &lt;i&gt;Vespula&lt;/i&gt; Genus.</title>
        <authorList>
            <person name="Harrop T.W.R."/>
            <person name="Guhlin J."/>
            <person name="McLaughlin G.M."/>
            <person name="Permina E."/>
            <person name="Stockwell P."/>
            <person name="Gilligan J."/>
            <person name="Le Lec M.F."/>
            <person name="Gruber M.A.M."/>
            <person name="Quinn O."/>
            <person name="Lovegrove M."/>
            <person name="Duncan E.J."/>
            <person name="Remnant E.J."/>
            <person name="Van Eeckhoven J."/>
            <person name="Graham B."/>
            <person name="Knapp R.A."/>
            <person name="Langford K.W."/>
            <person name="Kronenberg Z."/>
            <person name="Press M.O."/>
            <person name="Eacker S.M."/>
            <person name="Wilson-Rankin E.E."/>
            <person name="Purcell J."/>
            <person name="Lester P.J."/>
            <person name="Dearden P.K."/>
        </authorList>
    </citation>
    <scope>NUCLEOTIDE SEQUENCE</scope>
    <source>
        <strain evidence="19">Volc-1</strain>
    </source>
</reference>
<dbReference type="SUPFAM" id="SSF49562">
    <property type="entry name" value="C2 domain (Calcium/lipid-binding domain, CaLB)"/>
    <property type="match status" value="4"/>
</dbReference>
<keyword evidence="10" id="KW-0106">Calcium</keyword>
<comment type="similarity">
    <text evidence="3">Belongs to the extended synaptotagmin family.</text>
</comment>
<keyword evidence="14 16" id="KW-0472">Membrane</keyword>
<evidence type="ECO:0000256" key="14">
    <source>
        <dbReference type="ARBA" id="ARBA00023136"/>
    </source>
</evidence>
<dbReference type="GO" id="GO:0005886">
    <property type="term" value="C:plasma membrane"/>
    <property type="evidence" value="ECO:0007669"/>
    <property type="project" value="UniProtKB-SubCell"/>
</dbReference>
<dbReference type="SMART" id="SM00239">
    <property type="entry name" value="C2"/>
    <property type="match status" value="3"/>
</dbReference>
<feature type="domain" description="SMP-LTD" evidence="18">
    <location>
        <begin position="113"/>
        <end position="292"/>
    </location>
</feature>
<dbReference type="FunFam" id="2.60.40.150:FF:000025">
    <property type="entry name" value="Extended synaptotagmin 2"/>
    <property type="match status" value="1"/>
</dbReference>
<feature type="compositionally biased region" description="Low complexity" evidence="15">
    <location>
        <begin position="673"/>
        <end position="694"/>
    </location>
</feature>
<evidence type="ECO:0000256" key="16">
    <source>
        <dbReference type="SAM" id="Phobius"/>
    </source>
</evidence>
<dbReference type="PANTHER" id="PTHR45761">
    <property type="entry name" value="EXTENDED SYNAPTOTAGMIN-LIKE PROTEIN 2, ISOFORM C"/>
    <property type="match status" value="1"/>
</dbReference>
<evidence type="ECO:0008006" key="21">
    <source>
        <dbReference type="Google" id="ProtNLM"/>
    </source>
</evidence>
<accession>A0A834NSN6</accession>
<dbReference type="GO" id="GO:0031210">
    <property type="term" value="F:phosphatidylcholine binding"/>
    <property type="evidence" value="ECO:0007669"/>
    <property type="project" value="TreeGrafter"/>
</dbReference>
<dbReference type="CDD" id="cd21670">
    <property type="entry name" value="SMP_ESyt"/>
    <property type="match status" value="1"/>
</dbReference>
<sequence>MYLIGLEEIIIMEAEPNENKVSKPNTWPYMNMSSLVTSFFIKLTTAGIIWGCGYMNINLAWLLCPIIVFVWKSEKQKDQQLRAITAQASVLANEKELIGKRMDELPSWVYFPDFDRAEWLNRILYKVWPSINQYARELCKQTIEPSIVQKLADYKIKGFQFERLVLGRIPLKIYGIKVYDKNTSRSEIILDADVMYAGDCDITFSVGNIKGGIKNFQLRGLMRVVMKPIISVIPIIGGIQVFFLNVPAINFNLVGVADVLDLPGFSETLRKTIIEQIAAIVVLPNKIVIPLSEQIPVETLKVPEPEGILRIHVIEAKHLMKKDIGMLGKGKSDPYAIINVGAQQFRTKTIDNTVNPQWDFWCECAISSAIAQQLTVLVWDYDDTKGDESLGSTYITVKYLHVHLLIMLSTKYVFGQLINVDKQLIGNLEKKMEEGLGAYNTVVTQLFDKDNTGQDDPLGRATIEVNRVKKKGILDTWVSLEQAKHGMVHLRLTWLQLSKNVADLQAALIETQELRVTSMSTAVLIIYVDSAKNLPCIRGNKQPDVYLEARVDGQIQRTNTILRSCDPVWEQGFTFLVSNPESSIMHIKINDEKTTMIVGEMSYKISSLIEKDNLEVTQQPYDLQMAETDSKLVLSMSLSILKYEQPEPTSEEDEDDQNVNEFNKKIERQESNVSNILSSSVPPSPLKKQSSKESINSLPRNIESTSVAPIEEMILQPEEEDIISNTAPSLSYTSSGGLIHRTPSITSSAGESKLGRIQLTLRYSIQRQKLIIDIHRIANLPLPQNDPTNIPDPYVKLYLLPDKHKETKRKTAVIKDNCNPIFDEKFEYVVSQADLNSRVLEISVCTQKGWLSTGSNVMGQLHLNLSEIDVTKAVTTWYDLQAEIKD</sequence>
<evidence type="ECO:0000256" key="2">
    <source>
        <dbReference type="ARBA" id="ARBA00004477"/>
    </source>
</evidence>
<dbReference type="InterPro" id="IPR031468">
    <property type="entry name" value="SMP_LBD"/>
</dbReference>
<proteinExistence type="inferred from homology"/>
<keyword evidence="13" id="KW-0446">Lipid-binding</keyword>
<dbReference type="Gene3D" id="2.60.40.150">
    <property type="entry name" value="C2 domain"/>
    <property type="match status" value="4"/>
</dbReference>
<evidence type="ECO:0000256" key="13">
    <source>
        <dbReference type="ARBA" id="ARBA00023121"/>
    </source>
</evidence>
<evidence type="ECO:0000259" key="17">
    <source>
        <dbReference type="PROSITE" id="PS50004"/>
    </source>
</evidence>
<protein>
    <recommendedName>
        <fullName evidence="21">Extended synaptotagmin-2</fullName>
    </recommendedName>
</protein>
<dbReference type="InterPro" id="IPR037749">
    <property type="entry name" value="Ext_Synaptotagmin_C2B"/>
</dbReference>
<dbReference type="CDD" id="cd04050">
    <property type="entry name" value="C2B_Synaptotagmin-like"/>
    <property type="match status" value="1"/>
</dbReference>
<evidence type="ECO:0000313" key="20">
    <source>
        <dbReference type="Proteomes" id="UP000600918"/>
    </source>
</evidence>
<keyword evidence="9" id="KW-0256">Endoplasmic reticulum</keyword>
<dbReference type="GO" id="GO:0005509">
    <property type="term" value="F:calcium ion binding"/>
    <property type="evidence" value="ECO:0007669"/>
    <property type="project" value="TreeGrafter"/>
</dbReference>
<feature type="domain" description="C2" evidence="17">
    <location>
        <begin position="503"/>
        <end position="621"/>
    </location>
</feature>
<dbReference type="Proteomes" id="UP000600918">
    <property type="component" value="Unassembled WGS sequence"/>
</dbReference>
<dbReference type="GO" id="GO:0005544">
    <property type="term" value="F:calcium-dependent phospholipid binding"/>
    <property type="evidence" value="ECO:0007669"/>
    <property type="project" value="TreeGrafter"/>
</dbReference>
<feature type="transmembrane region" description="Helical" evidence="16">
    <location>
        <begin position="48"/>
        <end position="71"/>
    </location>
</feature>
<feature type="domain" description="C2" evidence="17">
    <location>
        <begin position="753"/>
        <end position="878"/>
    </location>
</feature>
<evidence type="ECO:0000256" key="12">
    <source>
        <dbReference type="ARBA" id="ARBA00023055"/>
    </source>
</evidence>
<feature type="domain" description="C2" evidence="17">
    <location>
        <begin position="289"/>
        <end position="410"/>
    </location>
</feature>
<dbReference type="FunFam" id="2.60.40.150:FF:000093">
    <property type="entry name" value="Extended synaptotagmin 3"/>
    <property type="match status" value="1"/>
</dbReference>
<evidence type="ECO:0000256" key="10">
    <source>
        <dbReference type="ARBA" id="ARBA00022837"/>
    </source>
</evidence>
<evidence type="ECO:0000256" key="6">
    <source>
        <dbReference type="ARBA" id="ARBA00022692"/>
    </source>
</evidence>
<keyword evidence="20" id="KW-1185">Reference proteome</keyword>
<dbReference type="GO" id="GO:0061817">
    <property type="term" value="P:endoplasmic reticulum-plasma membrane tethering"/>
    <property type="evidence" value="ECO:0007669"/>
    <property type="project" value="InterPro"/>
</dbReference>
<dbReference type="InterPro" id="IPR035892">
    <property type="entry name" value="C2_domain_sf"/>
</dbReference>
<evidence type="ECO:0000256" key="5">
    <source>
        <dbReference type="ARBA" id="ARBA00022475"/>
    </source>
</evidence>
<dbReference type="PROSITE" id="PS50004">
    <property type="entry name" value="C2"/>
    <property type="match status" value="3"/>
</dbReference>
<feature type="region of interest" description="Disordered" evidence="15">
    <location>
        <begin position="673"/>
        <end position="700"/>
    </location>
</feature>
<keyword evidence="7" id="KW-0479">Metal-binding</keyword>
<dbReference type="AlphaFoldDB" id="A0A834NSN6"/>
<evidence type="ECO:0000259" key="18">
    <source>
        <dbReference type="PROSITE" id="PS51847"/>
    </source>
</evidence>
<dbReference type="GO" id="GO:0006869">
    <property type="term" value="P:lipid transport"/>
    <property type="evidence" value="ECO:0007669"/>
    <property type="project" value="UniProtKB-KW"/>
</dbReference>
<dbReference type="GO" id="GO:0008429">
    <property type="term" value="F:phosphatidylethanolamine binding"/>
    <property type="evidence" value="ECO:0007669"/>
    <property type="project" value="TreeGrafter"/>
</dbReference>
<evidence type="ECO:0000256" key="11">
    <source>
        <dbReference type="ARBA" id="ARBA00022989"/>
    </source>
</evidence>
<dbReference type="PROSITE" id="PS51847">
    <property type="entry name" value="SMP"/>
    <property type="match status" value="1"/>
</dbReference>
<dbReference type="Pfam" id="PF00168">
    <property type="entry name" value="C2"/>
    <property type="match status" value="4"/>
</dbReference>
<dbReference type="InterPro" id="IPR000008">
    <property type="entry name" value="C2_dom"/>
</dbReference>
<dbReference type="GO" id="GO:0035091">
    <property type="term" value="F:phosphatidylinositol binding"/>
    <property type="evidence" value="ECO:0007669"/>
    <property type="project" value="TreeGrafter"/>
</dbReference>
<gene>
    <name evidence="19" type="ORF">H0235_011797</name>
</gene>
<dbReference type="GO" id="GO:0005789">
    <property type="term" value="C:endoplasmic reticulum membrane"/>
    <property type="evidence" value="ECO:0007669"/>
    <property type="project" value="UniProtKB-SubCell"/>
</dbReference>
<keyword evidence="8" id="KW-0677">Repeat</keyword>
<dbReference type="InterPro" id="IPR051634">
    <property type="entry name" value="Extended_Synaptotagmin"/>
</dbReference>
<dbReference type="InterPro" id="IPR037752">
    <property type="entry name" value="C2C_KIAA1228"/>
</dbReference>
<keyword evidence="12" id="KW-0445">Lipid transport</keyword>
<evidence type="ECO:0000256" key="8">
    <source>
        <dbReference type="ARBA" id="ARBA00022737"/>
    </source>
</evidence>
<evidence type="ECO:0000313" key="19">
    <source>
        <dbReference type="EMBL" id="KAF7417266.1"/>
    </source>
</evidence>
<evidence type="ECO:0000256" key="4">
    <source>
        <dbReference type="ARBA" id="ARBA00022448"/>
    </source>
</evidence>
<feature type="transmembrane region" description="Helical" evidence="16">
    <location>
        <begin position="224"/>
        <end position="244"/>
    </location>
</feature>
<dbReference type="Pfam" id="PF17047">
    <property type="entry name" value="SMP_LBD"/>
    <property type="match status" value="1"/>
</dbReference>
<keyword evidence="11 16" id="KW-1133">Transmembrane helix</keyword>
<dbReference type="EMBL" id="JACSDY010000010">
    <property type="protein sequence ID" value="KAF7417266.1"/>
    <property type="molecule type" value="Genomic_DNA"/>
</dbReference>
<keyword evidence="5" id="KW-1003">Cell membrane</keyword>